<feature type="transmembrane region" description="Helical" evidence="12">
    <location>
        <begin position="427"/>
        <end position="446"/>
    </location>
</feature>
<evidence type="ECO:0000256" key="11">
    <source>
        <dbReference type="SAM" id="MobiDB-lite"/>
    </source>
</evidence>
<keyword evidence="4" id="KW-0997">Cell inner membrane</keyword>
<keyword evidence="5" id="KW-0762">Sugar transport</keyword>
<feature type="region of interest" description="Disordered" evidence="11">
    <location>
        <begin position="1"/>
        <end position="26"/>
    </location>
</feature>
<feature type="transmembrane region" description="Helical" evidence="12">
    <location>
        <begin position="105"/>
        <end position="127"/>
    </location>
</feature>
<dbReference type="EMBL" id="JBFNQN010000011">
    <property type="protein sequence ID" value="MEW9266307.1"/>
    <property type="molecule type" value="Genomic_DNA"/>
</dbReference>
<dbReference type="RefSeq" id="WP_367639436.1">
    <property type="nucleotide sequence ID" value="NZ_JBFNQN010000011.1"/>
</dbReference>
<keyword evidence="14" id="KW-1185">Reference proteome</keyword>
<evidence type="ECO:0000256" key="9">
    <source>
        <dbReference type="ARBA" id="ARBA00035611"/>
    </source>
</evidence>
<proteinExistence type="predicted"/>
<evidence type="ECO:0000256" key="6">
    <source>
        <dbReference type="ARBA" id="ARBA00022692"/>
    </source>
</evidence>
<keyword evidence="2" id="KW-0813">Transport</keyword>
<keyword evidence="6 12" id="KW-0812">Transmembrane</keyword>
<evidence type="ECO:0000256" key="5">
    <source>
        <dbReference type="ARBA" id="ARBA00022597"/>
    </source>
</evidence>
<feature type="transmembrane region" description="Helical" evidence="12">
    <location>
        <begin position="262"/>
        <end position="283"/>
    </location>
</feature>
<evidence type="ECO:0000256" key="1">
    <source>
        <dbReference type="ARBA" id="ARBA00004651"/>
    </source>
</evidence>
<feature type="transmembrane region" description="Helical" evidence="12">
    <location>
        <begin position="225"/>
        <end position="250"/>
    </location>
</feature>
<name>A0ABV3PAU7_9ACTN</name>
<evidence type="ECO:0000256" key="12">
    <source>
        <dbReference type="SAM" id="Phobius"/>
    </source>
</evidence>
<feature type="transmembrane region" description="Helical" evidence="12">
    <location>
        <begin position="402"/>
        <end position="421"/>
    </location>
</feature>
<evidence type="ECO:0000256" key="7">
    <source>
        <dbReference type="ARBA" id="ARBA00022989"/>
    </source>
</evidence>
<evidence type="ECO:0000256" key="10">
    <source>
        <dbReference type="ARBA" id="ARBA00035686"/>
    </source>
</evidence>
<organism evidence="13 14">
    <name type="scientific">Kineococcus endophyticus</name>
    <dbReference type="NCBI Taxonomy" id="1181883"/>
    <lineage>
        <taxon>Bacteria</taxon>
        <taxon>Bacillati</taxon>
        <taxon>Actinomycetota</taxon>
        <taxon>Actinomycetes</taxon>
        <taxon>Kineosporiales</taxon>
        <taxon>Kineosporiaceae</taxon>
        <taxon>Kineococcus</taxon>
    </lineage>
</organism>
<evidence type="ECO:0000313" key="13">
    <source>
        <dbReference type="EMBL" id="MEW9266307.1"/>
    </source>
</evidence>
<evidence type="ECO:0000256" key="2">
    <source>
        <dbReference type="ARBA" id="ARBA00022448"/>
    </source>
</evidence>
<dbReference type="PANTHER" id="PTHR32196">
    <property type="entry name" value="ABC TRANSPORTER PERMEASE PROTEIN YPHD-RELATED-RELATED"/>
    <property type="match status" value="1"/>
</dbReference>
<dbReference type="CDD" id="cd06579">
    <property type="entry name" value="TM_PBP1_transp_AraH_like"/>
    <property type="match status" value="1"/>
</dbReference>
<feature type="transmembrane region" description="Helical" evidence="12">
    <location>
        <begin position="185"/>
        <end position="205"/>
    </location>
</feature>
<evidence type="ECO:0000256" key="4">
    <source>
        <dbReference type="ARBA" id="ARBA00022519"/>
    </source>
</evidence>
<sequence>MSTTGHLPPQGPEGTAQPSTAPDADGVPLTEQERIVQLARATGSGGSALAQPAAEPTFREGIAAWVARLRGGDIGSLPAVAGLVVLFVLFSALRPDTFPTPGNIANLLVQASSIIVLAMGLTFVLLLGDIDLSAGVAGGASAAVMALVLRSGGVNWVIGLLAGLATGLVLGTLIGLLVSRVGIPSFVVTLAFFLGVQGITLRLIGEGGTIAVRDDVIVAIANSNVPVGLGWVLTAVAGLGYAAVSLGRWAGQRRRGLSRDNLGVVVARLVVVLAVLVVVTAVLSRNRARVASIQLAGVPWSVPLIAVLLVLLTLVLGRTRYGRHVYAVGGNPEAARRAGISVRGIRMSVFMIGSSLAALSGVIDASRLNSVAPGSGGANTLLLGVGAAVIGGTSLFGGKGRVSNAVIGGLVIAAIANGLGLLGQAQYVNYLVTGAVLLLAATVDAVSRRRRASSAV</sequence>
<comment type="function">
    <text evidence="9">Part of the binding-protein-dependent transport system for D-xylose. Probably responsible for the translocation of the substrate across the membrane.</text>
</comment>
<feature type="transmembrane region" description="Helical" evidence="12">
    <location>
        <begin position="345"/>
        <end position="363"/>
    </location>
</feature>
<feature type="transmembrane region" description="Helical" evidence="12">
    <location>
        <begin position="295"/>
        <end position="316"/>
    </location>
</feature>
<keyword evidence="3" id="KW-1003">Cell membrane</keyword>
<comment type="subcellular location">
    <subcellularLocation>
        <location evidence="1">Cell membrane</location>
        <topology evidence="1">Multi-pass membrane protein</topology>
    </subcellularLocation>
</comment>
<protein>
    <recommendedName>
        <fullName evidence="10">Xylose transport system permease protein XylH</fullName>
    </recommendedName>
</protein>
<keyword evidence="7 12" id="KW-1133">Transmembrane helix</keyword>
<reference evidence="13 14" key="1">
    <citation type="submission" date="2024-07" db="EMBL/GenBank/DDBJ databases">
        <authorList>
            <person name="Thanompreechachai J."/>
            <person name="Duangmal K."/>
        </authorList>
    </citation>
    <scope>NUCLEOTIDE SEQUENCE [LARGE SCALE GENOMIC DNA]</scope>
    <source>
        <strain evidence="13 14">KCTC 19886</strain>
    </source>
</reference>
<keyword evidence="8 12" id="KW-0472">Membrane</keyword>
<comment type="caution">
    <text evidence="13">The sequence shown here is derived from an EMBL/GenBank/DDBJ whole genome shotgun (WGS) entry which is preliminary data.</text>
</comment>
<feature type="transmembrane region" description="Helical" evidence="12">
    <location>
        <begin position="156"/>
        <end position="178"/>
    </location>
</feature>
<accession>A0ABV3PAU7</accession>
<dbReference type="InterPro" id="IPR001851">
    <property type="entry name" value="ABC_transp_permease"/>
</dbReference>
<gene>
    <name evidence="13" type="ORF">AB1207_16260</name>
</gene>
<evidence type="ECO:0000256" key="8">
    <source>
        <dbReference type="ARBA" id="ARBA00023136"/>
    </source>
</evidence>
<dbReference type="Pfam" id="PF02653">
    <property type="entry name" value="BPD_transp_2"/>
    <property type="match status" value="1"/>
</dbReference>
<evidence type="ECO:0000313" key="14">
    <source>
        <dbReference type="Proteomes" id="UP001555826"/>
    </source>
</evidence>
<dbReference type="PANTHER" id="PTHR32196:SF32">
    <property type="entry name" value="XYLOSE TRANSPORT SYSTEM PERMEASE PROTEIN XYLH"/>
    <property type="match status" value="1"/>
</dbReference>
<dbReference type="Proteomes" id="UP001555826">
    <property type="component" value="Unassembled WGS sequence"/>
</dbReference>
<feature type="transmembrane region" description="Helical" evidence="12">
    <location>
        <begin position="74"/>
        <end position="93"/>
    </location>
</feature>
<evidence type="ECO:0000256" key="3">
    <source>
        <dbReference type="ARBA" id="ARBA00022475"/>
    </source>
</evidence>
<feature type="transmembrane region" description="Helical" evidence="12">
    <location>
        <begin position="375"/>
        <end position="395"/>
    </location>
</feature>